<keyword evidence="2" id="KW-1185">Reference proteome</keyword>
<evidence type="ECO:0000313" key="2">
    <source>
        <dbReference type="Proteomes" id="UP000660862"/>
    </source>
</evidence>
<dbReference type="RefSeq" id="WP_188506256.1">
    <property type="nucleotide sequence ID" value="NZ_BMER01000002.1"/>
</dbReference>
<organism evidence="1 2">
    <name type="scientific">Parapedobacter pyrenivorans</name>
    <dbReference type="NCBI Taxonomy" id="1305674"/>
    <lineage>
        <taxon>Bacteria</taxon>
        <taxon>Pseudomonadati</taxon>
        <taxon>Bacteroidota</taxon>
        <taxon>Sphingobacteriia</taxon>
        <taxon>Sphingobacteriales</taxon>
        <taxon>Sphingobacteriaceae</taxon>
        <taxon>Parapedobacter</taxon>
    </lineage>
</organism>
<protein>
    <submittedName>
        <fullName evidence="1">Uncharacterized protein</fullName>
    </submittedName>
</protein>
<dbReference type="EMBL" id="BMER01000002">
    <property type="protein sequence ID" value="GGG88826.1"/>
    <property type="molecule type" value="Genomic_DNA"/>
</dbReference>
<comment type="caution">
    <text evidence="1">The sequence shown here is derived from an EMBL/GenBank/DDBJ whole genome shotgun (WGS) entry which is preliminary data.</text>
</comment>
<proteinExistence type="predicted"/>
<dbReference type="Proteomes" id="UP000660862">
    <property type="component" value="Unassembled WGS sequence"/>
</dbReference>
<reference evidence="1" key="1">
    <citation type="journal article" date="2014" name="Int. J. Syst. Evol. Microbiol.">
        <title>Complete genome sequence of Corynebacterium casei LMG S-19264T (=DSM 44701T), isolated from a smear-ripened cheese.</title>
        <authorList>
            <consortium name="US DOE Joint Genome Institute (JGI-PGF)"/>
            <person name="Walter F."/>
            <person name="Albersmeier A."/>
            <person name="Kalinowski J."/>
            <person name="Ruckert C."/>
        </authorList>
    </citation>
    <scope>NUCLEOTIDE SEQUENCE</scope>
    <source>
        <strain evidence="1">CGMCC 1.12195</strain>
    </source>
</reference>
<evidence type="ECO:0000313" key="1">
    <source>
        <dbReference type="EMBL" id="GGG88826.1"/>
    </source>
</evidence>
<gene>
    <name evidence="1" type="ORF">GCM10007415_23640</name>
</gene>
<dbReference type="AlphaFoldDB" id="A0A917HSC2"/>
<accession>A0A917HSC2</accession>
<name>A0A917HSC2_9SPHI</name>
<sequence>MDQHVQQALVASLQAYTEATAYQAHNLQVRLTKVFEGDAPYLEKVSDLDAVFDDQPQLEELREIAFDLLLMNFFAADVEKLENDYLESEEWEMIENDTIDRGTELLNLLLYFRECADEAIEPQLDDYLKEFLLVDEDEFQDEYRIYEPVIANQLLLDSSYVEIAKVASKIPADQELSELFYPIMSFFYEQQPTASDMEEYAHSSVNPAFDVAVYTLLVAYNR</sequence>
<reference evidence="1" key="2">
    <citation type="submission" date="2020-09" db="EMBL/GenBank/DDBJ databases">
        <authorList>
            <person name="Sun Q."/>
            <person name="Zhou Y."/>
        </authorList>
    </citation>
    <scope>NUCLEOTIDE SEQUENCE</scope>
    <source>
        <strain evidence="1">CGMCC 1.12195</strain>
    </source>
</reference>